<dbReference type="GO" id="GO:0016301">
    <property type="term" value="F:kinase activity"/>
    <property type="evidence" value="ECO:0007669"/>
    <property type="project" value="UniProtKB-KW"/>
</dbReference>
<dbReference type="PANTHER" id="PTHR33776">
    <property type="entry name" value="ENDO/EXONUCLEASE/PHOSPHATASE DOMAIN-CONTAINING PROTEIN"/>
    <property type="match status" value="1"/>
</dbReference>
<keyword evidence="2" id="KW-1185">Reference proteome</keyword>
<evidence type="ECO:0000313" key="2">
    <source>
        <dbReference type="Proteomes" id="UP000830375"/>
    </source>
</evidence>
<proteinExistence type="predicted"/>
<accession>A0ABQ8L7R3</accession>
<protein>
    <submittedName>
        <fullName evidence="1">Phosphoglycerate kinase</fullName>
    </submittedName>
</protein>
<reference evidence="1 2" key="1">
    <citation type="submission" date="2022-01" db="EMBL/GenBank/DDBJ databases">
        <title>A high-quality chromosome-level genome assembly of rohu carp, Labeo rohita.</title>
        <authorList>
            <person name="Arick M.A. II"/>
            <person name="Hsu C.-Y."/>
            <person name="Magbanua Z."/>
            <person name="Pechanova O."/>
            <person name="Grover C."/>
            <person name="Miller E."/>
            <person name="Thrash A."/>
            <person name="Ezzel L."/>
            <person name="Alam S."/>
            <person name="Benzie J."/>
            <person name="Hamilton M."/>
            <person name="Karsi A."/>
            <person name="Lawrence M.L."/>
            <person name="Peterson D.G."/>
        </authorList>
    </citation>
    <scope>NUCLEOTIDE SEQUENCE [LARGE SCALE GENOMIC DNA]</scope>
    <source>
        <strain evidence="2">BAU-BD-2019</strain>
        <tissue evidence="1">Blood</tissue>
    </source>
</reference>
<dbReference type="PANTHER" id="PTHR33776:SF3">
    <property type="entry name" value="PHD-TYPE DOMAIN-CONTAINING PROTEIN"/>
    <property type="match status" value="1"/>
</dbReference>
<dbReference type="Proteomes" id="UP000830375">
    <property type="component" value="Unassembled WGS sequence"/>
</dbReference>
<dbReference type="EMBL" id="JACTAM010002123">
    <property type="protein sequence ID" value="KAI2645972.1"/>
    <property type="molecule type" value="Genomic_DNA"/>
</dbReference>
<keyword evidence="1" id="KW-0418">Kinase</keyword>
<evidence type="ECO:0000313" key="1">
    <source>
        <dbReference type="EMBL" id="KAI2645972.1"/>
    </source>
</evidence>
<dbReference type="InterPro" id="IPR036691">
    <property type="entry name" value="Endo/exonu/phosph_ase_sf"/>
</dbReference>
<dbReference type="Gene3D" id="3.60.10.10">
    <property type="entry name" value="Endonuclease/exonuclease/phosphatase"/>
    <property type="match status" value="1"/>
</dbReference>
<sequence>MHLNLLTLNRYQYLSKLRSYGKGGGLVVIYRNFISITKVGFSVLGVYGSEKLCELLTLACAALSQVILLGDFIIYVDTVCSTSTQIKSFLDCFHLTQNVNFPTHTYGHTLDLVCTSAWQTPNDFMHLNLLTLNRYQHLSKLCSYGKGGGLVVIYRNFISITQLDFQSLEFMALKVGSNCPLIIVLIYIPSKQPSYFFSELCELLTLACAALSQVILLGDFNIHIDTVCSTSTWSWGTRTRTQVRSRVQFLGDSDLSRTRTHFYSDLTRTQAFRTRKISRVRPSPETVHGNVTDSMHYHESLVQ</sequence>
<name>A0ABQ8L7R3_LABRO</name>
<comment type="caution">
    <text evidence="1">The sequence shown here is derived from an EMBL/GenBank/DDBJ whole genome shotgun (WGS) entry which is preliminary data.</text>
</comment>
<keyword evidence="1" id="KW-0808">Transferase</keyword>
<organism evidence="1 2">
    <name type="scientific">Labeo rohita</name>
    <name type="common">Indian major carp</name>
    <name type="synonym">Cyprinus rohita</name>
    <dbReference type="NCBI Taxonomy" id="84645"/>
    <lineage>
        <taxon>Eukaryota</taxon>
        <taxon>Metazoa</taxon>
        <taxon>Chordata</taxon>
        <taxon>Craniata</taxon>
        <taxon>Vertebrata</taxon>
        <taxon>Euteleostomi</taxon>
        <taxon>Actinopterygii</taxon>
        <taxon>Neopterygii</taxon>
        <taxon>Teleostei</taxon>
        <taxon>Ostariophysi</taxon>
        <taxon>Cypriniformes</taxon>
        <taxon>Cyprinidae</taxon>
        <taxon>Labeoninae</taxon>
        <taxon>Labeonini</taxon>
        <taxon>Labeo</taxon>
    </lineage>
</organism>
<dbReference type="SUPFAM" id="SSF56219">
    <property type="entry name" value="DNase I-like"/>
    <property type="match status" value="1"/>
</dbReference>
<gene>
    <name evidence="1" type="ORF">H4Q32_025334</name>
</gene>